<dbReference type="EMBL" id="MU006776">
    <property type="protein sequence ID" value="KAF2646646.1"/>
    <property type="molecule type" value="Genomic_DNA"/>
</dbReference>
<reference evidence="2" key="1">
    <citation type="journal article" date="2020" name="Stud. Mycol.">
        <title>101 Dothideomycetes genomes: a test case for predicting lifestyles and emergence of pathogens.</title>
        <authorList>
            <person name="Haridas S."/>
            <person name="Albert R."/>
            <person name="Binder M."/>
            <person name="Bloem J."/>
            <person name="Labutti K."/>
            <person name="Salamov A."/>
            <person name="Andreopoulos B."/>
            <person name="Baker S."/>
            <person name="Barry K."/>
            <person name="Bills G."/>
            <person name="Bluhm B."/>
            <person name="Cannon C."/>
            <person name="Castanera R."/>
            <person name="Culley D."/>
            <person name="Daum C."/>
            <person name="Ezra D."/>
            <person name="Gonzalez J."/>
            <person name="Henrissat B."/>
            <person name="Kuo A."/>
            <person name="Liang C."/>
            <person name="Lipzen A."/>
            <person name="Lutzoni F."/>
            <person name="Magnuson J."/>
            <person name="Mondo S."/>
            <person name="Nolan M."/>
            <person name="Ohm R."/>
            <person name="Pangilinan J."/>
            <person name="Park H.-J."/>
            <person name="Ramirez L."/>
            <person name="Alfaro M."/>
            <person name="Sun H."/>
            <person name="Tritt A."/>
            <person name="Yoshinaga Y."/>
            <person name="Zwiers L.-H."/>
            <person name="Turgeon B."/>
            <person name="Goodwin S."/>
            <person name="Spatafora J."/>
            <person name="Crous P."/>
            <person name="Grigoriev I."/>
        </authorList>
    </citation>
    <scope>NUCLEOTIDE SEQUENCE</scope>
    <source>
        <strain evidence="2">CBS 473.64</strain>
    </source>
</reference>
<evidence type="ECO:0000313" key="3">
    <source>
        <dbReference type="Proteomes" id="UP000799753"/>
    </source>
</evidence>
<accession>A0A6A6SFQ0</accession>
<feature type="compositionally biased region" description="Polar residues" evidence="1">
    <location>
        <begin position="43"/>
        <end position="53"/>
    </location>
</feature>
<name>A0A6A6SFQ0_9PLEO</name>
<dbReference type="AlphaFoldDB" id="A0A6A6SFQ0"/>
<feature type="compositionally biased region" description="Basic and acidic residues" evidence="1">
    <location>
        <begin position="136"/>
        <end position="171"/>
    </location>
</feature>
<dbReference type="Proteomes" id="UP000799753">
    <property type="component" value="Unassembled WGS sequence"/>
</dbReference>
<feature type="compositionally biased region" description="Basic and acidic residues" evidence="1">
    <location>
        <begin position="180"/>
        <end position="206"/>
    </location>
</feature>
<feature type="region of interest" description="Disordered" evidence="1">
    <location>
        <begin position="1"/>
        <end position="215"/>
    </location>
</feature>
<proteinExistence type="predicted"/>
<sequence>MSPHNRHNKTYTDSDFGSFPRSQHPSPPPSYHSTDPNAHLVPQAQQSRYTRQNLPRYVSHPIPIQTQPTRYDVAGRVLPPTQRTINPPDPTTPTQTSSRHHASGAYPGRESGYGNPSTSVPVRGHYASGYTPRTISPDEDRVFAMEGDPEPRRMSGREGEGRGRDRPDAANRARGYGEVWRQDGERSARDDETQTRRREERIRRQEEEEGRWASW</sequence>
<organism evidence="2 3">
    <name type="scientific">Massarina eburnea CBS 473.64</name>
    <dbReference type="NCBI Taxonomy" id="1395130"/>
    <lineage>
        <taxon>Eukaryota</taxon>
        <taxon>Fungi</taxon>
        <taxon>Dikarya</taxon>
        <taxon>Ascomycota</taxon>
        <taxon>Pezizomycotina</taxon>
        <taxon>Dothideomycetes</taxon>
        <taxon>Pleosporomycetidae</taxon>
        <taxon>Pleosporales</taxon>
        <taxon>Massarineae</taxon>
        <taxon>Massarinaceae</taxon>
        <taxon>Massarina</taxon>
    </lineage>
</organism>
<gene>
    <name evidence="2" type="ORF">P280DRAFT_464846</name>
</gene>
<evidence type="ECO:0000313" key="2">
    <source>
        <dbReference type="EMBL" id="KAF2646646.1"/>
    </source>
</evidence>
<keyword evidence="3" id="KW-1185">Reference proteome</keyword>
<evidence type="ECO:0000256" key="1">
    <source>
        <dbReference type="SAM" id="MobiDB-lite"/>
    </source>
</evidence>
<protein>
    <submittedName>
        <fullName evidence="2">Uncharacterized protein</fullName>
    </submittedName>
</protein>